<proteinExistence type="predicted"/>
<dbReference type="PANTHER" id="PTHR30160:SF7">
    <property type="entry name" value="ADP-HEPTOSE--LPS HEPTOSYLTRANSFERASE 2"/>
    <property type="match status" value="1"/>
</dbReference>
<evidence type="ECO:0000256" key="1">
    <source>
        <dbReference type="ARBA" id="ARBA00022676"/>
    </source>
</evidence>
<dbReference type="InterPro" id="IPR051199">
    <property type="entry name" value="LPS_LOS_Heptosyltrfase"/>
</dbReference>
<dbReference type="SUPFAM" id="SSF53756">
    <property type="entry name" value="UDP-Glycosyltransferase/glycogen phosphorylase"/>
    <property type="match status" value="1"/>
</dbReference>
<evidence type="ECO:0000256" key="2">
    <source>
        <dbReference type="ARBA" id="ARBA00022679"/>
    </source>
</evidence>
<keyword evidence="2 3" id="KW-0808">Transferase</keyword>
<dbReference type="GO" id="GO:0009244">
    <property type="term" value="P:lipopolysaccharide core region biosynthetic process"/>
    <property type="evidence" value="ECO:0007669"/>
    <property type="project" value="TreeGrafter"/>
</dbReference>
<keyword evidence="4" id="KW-1185">Reference proteome</keyword>
<dbReference type="AlphaFoldDB" id="A0A4Q9FJG6"/>
<comment type="caution">
    <text evidence="3">The sequence shown here is derived from an EMBL/GenBank/DDBJ whole genome shotgun (WGS) entry which is preliminary data.</text>
</comment>
<dbReference type="EMBL" id="SIRT01000001">
    <property type="protein sequence ID" value="TBN06414.1"/>
    <property type="molecule type" value="Genomic_DNA"/>
</dbReference>
<dbReference type="Pfam" id="PF01075">
    <property type="entry name" value="Glyco_transf_9"/>
    <property type="match status" value="1"/>
</dbReference>
<evidence type="ECO:0000313" key="3">
    <source>
        <dbReference type="EMBL" id="TBN06414.1"/>
    </source>
</evidence>
<organism evidence="3 4">
    <name type="scientific">Hyunsoonleella flava</name>
    <dbReference type="NCBI Taxonomy" id="2527939"/>
    <lineage>
        <taxon>Bacteria</taxon>
        <taxon>Pseudomonadati</taxon>
        <taxon>Bacteroidota</taxon>
        <taxon>Flavobacteriia</taxon>
        <taxon>Flavobacteriales</taxon>
        <taxon>Flavobacteriaceae</taxon>
    </lineage>
</organism>
<sequence length="353" mass="40355">MKILVIQQKMIGDVLTSSILFSLLRESFPNATLHYLINSHTLPVVENHPDIDNFQIITPNIEKSSALFFSFLKNIQKENYNVVIDVYSTFSSNLITLFSGAKTKISKHKWYTSFLYTHTFKESKVPVSNAGLAIENRIKLLQPLGIKEILKYPQPKIHLKKDEIETAKKMLLEFKINLSSPLFMISILGSDKTKTYPLQYMAELIDFIVAETKGALLFNYIPNQIEDVKKIISFCKPETKKHIHLHVFGKNLREFIALTSHCNALIGNEGGAINMAKAIDKPTFSIFSPWILKEAWNIFEDGTRNDSIHLKDVKPELFTDTSPKQIKKQHQKLYVAFTPELIKPKLKAFLSSI</sequence>
<evidence type="ECO:0000313" key="4">
    <source>
        <dbReference type="Proteomes" id="UP000291142"/>
    </source>
</evidence>
<dbReference type="Gene3D" id="3.40.50.2000">
    <property type="entry name" value="Glycogen Phosphorylase B"/>
    <property type="match status" value="2"/>
</dbReference>
<dbReference type="Proteomes" id="UP000291142">
    <property type="component" value="Unassembled WGS sequence"/>
</dbReference>
<dbReference type="CDD" id="cd03789">
    <property type="entry name" value="GT9_LPS_heptosyltransferase"/>
    <property type="match status" value="1"/>
</dbReference>
<dbReference type="RefSeq" id="WP_130962404.1">
    <property type="nucleotide sequence ID" value="NZ_SIRT01000001.1"/>
</dbReference>
<name>A0A4Q9FJG6_9FLAO</name>
<protein>
    <submittedName>
        <fullName evidence="3">Lipopolysaccharide heptosyltransferase family protein</fullName>
    </submittedName>
</protein>
<dbReference type="OrthoDB" id="9772349at2"/>
<gene>
    <name evidence="3" type="ORF">EYD45_00580</name>
</gene>
<dbReference type="GO" id="GO:0005829">
    <property type="term" value="C:cytosol"/>
    <property type="evidence" value="ECO:0007669"/>
    <property type="project" value="TreeGrafter"/>
</dbReference>
<dbReference type="InterPro" id="IPR002201">
    <property type="entry name" value="Glyco_trans_9"/>
</dbReference>
<accession>A0A4Q9FJG6</accession>
<dbReference type="PANTHER" id="PTHR30160">
    <property type="entry name" value="TETRAACYLDISACCHARIDE 4'-KINASE-RELATED"/>
    <property type="match status" value="1"/>
</dbReference>
<keyword evidence="1" id="KW-0328">Glycosyltransferase</keyword>
<dbReference type="GO" id="GO:0008713">
    <property type="term" value="F:ADP-heptose-lipopolysaccharide heptosyltransferase activity"/>
    <property type="evidence" value="ECO:0007669"/>
    <property type="project" value="TreeGrafter"/>
</dbReference>
<reference evidence="3 4" key="1">
    <citation type="submission" date="2019-02" db="EMBL/GenBank/DDBJ databases">
        <title>Hyunsoonleella sp., isolated from marine sediment.</title>
        <authorList>
            <person name="Liu B.-T."/>
        </authorList>
    </citation>
    <scope>NUCLEOTIDE SEQUENCE [LARGE SCALE GENOMIC DNA]</scope>
    <source>
        <strain evidence="3 4">T58</strain>
    </source>
</reference>